<dbReference type="OrthoDB" id="10266039at2759"/>
<dbReference type="GO" id="GO:0006144">
    <property type="term" value="P:purine nucleobase metabolic process"/>
    <property type="evidence" value="ECO:0007669"/>
    <property type="project" value="UniProtKB-KW"/>
</dbReference>
<evidence type="ECO:0000256" key="3">
    <source>
        <dbReference type="ARBA" id="ARBA00022801"/>
    </source>
</evidence>
<dbReference type="NCBIfam" id="TIGR02961">
    <property type="entry name" value="allantoicase"/>
    <property type="match status" value="1"/>
</dbReference>
<accession>A0A9W8A0F0</accession>
<organism evidence="5 6">
    <name type="scientific">Mycoemilia scoparia</name>
    <dbReference type="NCBI Taxonomy" id="417184"/>
    <lineage>
        <taxon>Eukaryota</taxon>
        <taxon>Fungi</taxon>
        <taxon>Fungi incertae sedis</taxon>
        <taxon>Zoopagomycota</taxon>
        <taxon>Kickxellomycotina</taxon>
        <taxon>Kickxellomycetes</taxon>
        <taxon>Kickxellales</taxon>
        <taxon>Kickxellaceae</taxon>
        <taxon>Mycoemilia</taxon>
    </lineage>
</organism>
<reference evidence="5" key="1">
    <citation type="submission" date="2022-07" db="EMBL/GenBank/DDBJ databases">
        <title>Phylogenomic reconstructions and comparative analyses of Kickxellomycotina fungi.</title>
        <authorList>
            <person name="Reynolds N.K."/>
            <person name="Stajich J.E."/>
            <person name="Barry K."/>
            <person name="Grigoriev I.V."/>
            <person name="Crous P."/>
            <person name="Smith M.E."/>
        </authorList>
    </citation>
    <scope>NUCLEOTIDE SEQUENCE</scope>
    <source>
        <strain evidence="5">NBRC 100468</strain>
    </source>
</reference>
<dbReference type="HAMAP" id="MF_00813">
    <property type="entry name" value="Allantoicase"/>
    <property type="match status" value="1"/>
</dbReference>
<dbReference type="PANTHER" id="PTHR12045:SF3">
    <property type="entry name" value="INACTIVE ALLANTOICASE-RELATED"/>
    <property type="match status" value="1"/>
</dbReference>
<evidence type="ECO:0000313" key="6">
    <source>
        <dbReference type="Proteomes" id="UP001150538"/>
    </source>
</evidence>
<keyword evidence="6" id="KW-1185">Reference proteome</keyword>
<name>A0A9W8A0F0_9FUNG</name>
<dbReference type="PIRSF" id="PIRSF016516">
    <property type="entry name" value="Allantoicase"/>
    <property type="match status" value="1"/>
</dbReference>
<proteinExistence type="inferred from homology"/>
<dbReference type="SUPFAM" id="SSF49785">
    <property type="entry name" value="Galactose-binding domain-like"/>
    <property type="match status" value="2"/>
</dbReference>
<dbReference type="Gene3D" id="2.60.120.260">
    <property type="entry name" value="Galactose-binding domain-like"/>
    <property type="match status" value="2"/>
</dbReference>
<comment type="similarity">
    <text evidence="1">Belongs to the allantoicase family.</text>
</comment>
<dbReference type="FunFam" id="2.60.120.260:FF:000059">
    <property type="entry name" value="Probable allantoicase"/>
    <property type="match status" value="1"/>
</dbReference>
<dbReference type="PANTHER" id="PTHR12045">
    <property type="entry name" value="ALLANTOICASE"/>
    <property type="match status" value="1"/>
</dbReference>
<dbReference type="GO" id="GO:0000256">
    <property type="term" value="P:allantoin catabolic process"/>
    <property type="evidence" value="ECO:0007669"/>
    <property type="project" value="InterPro"/>
</dbReference>
<feature type="domain" description="Allantoicase" evidence="4">
    <location>
        <begin position="29"/>
        <end position="177"/>
    </location>
</feature>
<dbReference type="InterPro" id="IPR005164">
    <property type="entry name" value="Allantoicase"/>
</dbReference>
<dbReference type="Pfam" id="PF03561">
    <property type="entry name" value="Allantoicase"/>
    <property type="match status" value="2"/>
</dbReference>
<dbReference type="EMBL" id="JANBPU010000014">
    <property type="protein sequence ID" value="KAJ1920384.1"/>
    <property type="molecule type" value="Genomic_DNA"/>
</dbReference>
<evidence type="ECO:0000256" key="1">
    <source>
        <dbReference type="ARBA" id="ARBA00009242"/>
    </source>
</evidence>
<sequence length="349" mass="38208">MPAFRQLQPNTPEAAALTSNIDLASAAIGTRIISATDEFFAEAENMLKVEPAVFIAEKFTERGKWMDGWETRRHNKTYDTAIIKLGFPGKIHGFDVDTSHFTGNHAPEVSIDAAVADEATIQSGSAQWTTVLPRTSLNPDSHHLFALAQPTAQAYTHIRVNNYPDGGIARLRVYGTVTPQFQIQAQQSAKSKLIDLAFIGNGGKAVAGSNEHFTPVSNLILPGRGVNMGDGWETKRSRTPNHNDWVIIKLGAPGYLKEVEIDTNHFIGNFPQSFTVHALSSSVENPGATNSQWEEILGHNPLTAHRQHYFKLNAPSNKAFTHVKITIFPDGGLKRVRVLGERAVDGAKL</sequence>
<feature type="domain" description="Allantoicase" evidence="4">
    <location>
        <begin position="202"/>
        <end position="342"/>
    </location>
</feature>
<dbReference type="Proteomes" id="UP001150538">
    <property type="component" value="Unassembled WGS sequence"/>
</dbReference>
<protein>
    <submittedName>
        <fullName evidence="5">Allantoicase</fullName>
    </submittedName>
</protein>
<evidence type="ECO:0000313" key="5">
    <source>
        <dbReference type="EMBL" id="KAJ1920384.1"/>
    </source>
</evidence>
<dbReference type="InterPro" id="IPR015908">
    <property type="entry name" value="Allantoicase_dom"/>
</dbReference>
<comment type="caution">
    <text evidence="5">The sequence shown here is derived from an EMBL/GenBank/DDBJ whole genome shotgun (WGS) entry which is preliminary data.</text>
</comment>
<keyword evidence="3" id="KW-0378">Hydrolase</keyword>
<dbReference type="GO" id="GO:0004037">
    <property type="term" value="F:allantoicase activity"/>
    <property type="evidence" value="ECO:0007669"/>
    <property type="project" value="InterPro"/>
</dbReference>
<evidence type="ECO:0000256" key="2">
    <source>
        <dbReference type="ARBA" id="ARBA00022631"/>
    </source>
</evidence>
<gene>
    <name evidence="5" type="primary">DAL2_1</name>
    <name evidence="5" type="ORF">H4219_001360</name>
</gene>
<dbReference type="AlphaFoldDB" id="A0A9W8A0F0"/>
<keyword evidence="2" id="KW-0659">Purine metabolism</keyword>
<dbReference type="InterPro" id="IPR008979">
    <property type="entry name" value="Galactose-bd-like_sf"/>
</dbReference>
<evidence type="ECO:0000259" key="4">
    <source>
        <dbReference type="Pfam" id="PF03561"/>
    </source>
</evidence>